<dbReference type="GO" id="GO:0004519">
    <property type="term" value="F:endonuclease activity"/>
    <property type="evidence" value="ECO:0007669"/>
    <property type="project" value="UniProtKB-KW"/>
</dbReference>
<dbReference type="SUPFAM" id="SSF54060">
    <property type="entry name" value="His-Me finger endonucleases"/>
    <property type="match status" value="1"/>
</dbReference>
<dbReference type="Gene3D" id="3.90.75.10">
    <property type="entry name" value="Homing Intron 3 (I-ppo) Encoded Endonuclease, Chain A"/>
    <property type="match status" value="1"/>
</dbReference>
<evidence type="ECO:0000259" key="1">
    <source>
        <dbReference type="Pfam" id="PF13392"/>
    </source>
</evidence>
<evidence type="ECO:0000313" key="3">
    <source>
        <dbReference type="Proteomes" id="UP000202846"/>
    </source>
</evidence>
<sequence>MKTPCIDHGRRGNRDGYTMCKVTGVTRLMHRVVYCDHNKVPYDSIKGLLIRHKCDNPRCINPEHLETGTAQDNSNDMVSRNRQAKGLKHGMTKLTVEQVKYIRANYKAWCPENGAKALGLKFNVSPTAIRLVHKGLNWKCIGEYT</sequence>
<keyword evidence="2" id="KW-0255">Endonuclease</keyword>
<dbReference type="RefSeq" id="YP_009189848.1">
    <property type="nucleotide sequence ID" value="NC_028679.1"/>
</dbReference>
<dbReference type="InterPro" id="IPR003615">
    <property type="entry name" value="HNH_nuc"/>
</dbReference>
<dbReference type="KEGG" id="vg:26518152"/>
<dbReference type="GeneID" id="26518152"/>
<name>A0A0S1RTH0_9CAUD</name>
<organism evidence="2 3">
    <name type="scientific">Acinetobacter phage vB_AbaP_PD-AB9</name>
    <dbReference type="NCBI Taxonomy" id="1701808"/>
    <lineage>
        <taxon>Viruses</taxon>
        <taxon>Duplodnaviria</taxon>
        <taxon>Heunggongvirae</taxon>
        <taxon>Uroviricota</taxon>
        <taxon>Caudoviricetes</taxon>
        <taxon>Autographivirales</taxon>
        <taxon>Autoscriptoviridae</taxon>
        <taxon>Beijerinckvirinae</taxon>
        <taxon>Friunavirus</taxon>
        <taxon>Friunavirus PDAB9</taxon>
    </lineage>
</organism>
<feature type="domain" description="HNH nuclease" evidence="1">
    <location>
        <begin position="29"/>
        <end position="74"/>
    </location>
</feature>
<proteinExistence type="predicted"/>
<dbReference type="InterPro" id="IPR044925">
    <property type="entry name" value="His-Me_finger_sf"/>
</dbReference>
<evidence type="ECO:0000313" key="2">
    <source>
        <dbReference type="EMBL" id="ALM01913.1"/>
    </source>
</evidence>
<keyword evidence="2" id="KW-0540">Nuclease</keyword>
<gene>
    <name evidence="2" type="ORF">vBAbaPPDAB9_25</name>
</gene>
<dbReference type="InterPro" id="IPR044930">
    <property type="entry name" value="Homing_endonuclease_His-Me"/>
</dbReference>
<dbReference type="OrthoDB" id="21336at10239"/>
<keyword evidence="2" id="KW-0378">Hydrolase</keyword>
<accession>A0A0S1RTH0</accession>
<dbReference type="EMBL" id="KT388103">
    <property type="protein sequence ID" value="ALM01913.1"/>
    <property type="molecule type" value="Genomic_DNA"/>
</dbReference>
<reference evidence="2 3" key="1">
    <citation type="submission" date="2015-08" db="EMBL/GenBank/DDBJ databases">
        <title>Isolation and characterization of an extensively-drug resistant Acinetobacter baumannii bacteriophage with broad host range.</title>
        <authorList>
            <person name="Liu Y."/>
            <person name="Guo X."/>
            <person name="Tang J."/>
            <person name="Liu F."/>
            <person name="Fan H."/>
            <person name="Yan Y."/>
            <person name="Xu Y."/>
            <person name="Shi Y."/>
        </authorList>
    </citation>
    <scope>NUCLEOTIDE SEQUENCE [LARGE SCALE GENOMIC DNA]</scope>
</reference>
<keyword evidence="3" id="KW-1185">Reference proteome</keyword>
<protein>
    <submittedName>
        <fullName evidence="2">Homing endonuclease</fullName>
    </submittedName>
</protein>
<dbReference type="Proteomes" id="UP000202846">
    <property type="component" value="Segment"/>
</dbReference>
<dbReference type="Pfam" id="PF13392">
    <property type="entry name" value="HNH_3"/>
    <property type="match status" value="1"/>
</dbReference>